<evidence type="ECO:0000256" key="1">
    <source>
        <dbReference type="ARBA" id="ARBA00004496"/>
    </source>
</evidence>
<evidence type="ECO:0000256" key="3">
    <source>
        <dbReference type="ARBA" id="ARBA00012841"/>
    </source>
</evidence>
<evidence type="ECO:0000256" key="9">
    <source>
        <dbReference type="ARBA" id="ARBA00023146"/>
    </source>
</evidence>
<comment type="similarity">
    <text evidence="2">Belongs to the class-II aminoacyl-tRNA synthetase family. Type 2 subfamily.</text>
</comment>
<dbReference type="Gene3D" id="2.40.50.140">
    <property type="entry name" value="Nucleic acid-binding proteins"/>
    <property type="match status" value="1"/>
</dbReference>
<evidence type="ECO:0000256" key="5">
    <source>
        <dbReference type="ARBA" id="ARBA00022598"/>
    </source>
</evidence>
<organism evidence="14 15">
    <name type="scientific">Datura stramonium</name>
    <name type="common">Jimsonweed</name>
    <name type="synonym">Common thornapple</name>
    <dbReference type="NCBI Taxonomy" id="4076"/>
    <lineage>
        <taxon>Eukaryota</taxon>
        <taxon>Viridiplantae</taxon>
        <taxon>Streptophyta</taxon>
        <taxon>Embryophyta</taxon>
        <taxon>Tracheophyta</taxon>
        <taxon>Spermatophyta</taxon>
        <taxon>Magnoliopsida</taxon>
        <taxon>eudicotyledons</taxon>
        <taxon>Gunneridae</taxon>
        <taxon>Pentapetalae</taxon>
        <taxon>asterids</taxon>
        <taxon>lamiids</taxon>
        <taxon>Solanales</taxon>
        <taxon>Solanaceae</taxon>
        <taxon>Solanoideae</taxon>
        <taxon>Datureae</taxon>
        <taxon>Datura</taxon>
    </lineage>
</organism>
<dbReference type="EC" id="6.1.1.12" evidence="3"/>
<dbReference type="SUPFAM" id="SSF50249">
    <property type="entry name" value="Nucleic acid-binding proteins"/>
    <property type="match status" value="1"/>
</dbReference>
<dbReference type="InterPro" id="IPR004364">
    <property type="entry name" value="Aa-tRNA-synt_II"/>
</dbReference>
<dbReference type="Pfam" id="PF01336">
    <property type="entry name" value="tRNA_anti-codon"/>
    <property type="match status" value="1"/>
</dbReference>
<evidence type="ECO:0000256" key="7">
    <source>
        <dbReference type="ARBA" id="ARBA00022840"/>
    </source>
</evidence>
<comment type="caution">
    <text evidence="14">The sequence shown here is derived from an EMBL/GenBank/DDBJ whole genome shotgun (WGS) entry which is preliminary data.</text>
</comment>
<keyword evidence="15" id="KW-1185">Reference proteome</keyword>
<evidence type="ECO:0000256" key="2">
    <source>
        <dbReference type="ARBA" id="ARBA00005312"/>
    </source>
</evidence>
<dbReference type="Gene3D" id="3.30.930.10">
    <property type="entry name" value="Bira Bifunctional Protein, Domain 2"/>
    <property type="match status" value="1"/>
</dbReference>
<reference evidence="14 15" key="1">
    <citation type="journal article" date="2021" name="BMC Genomics">
        <title>Datura genome reveals duplications of psychoactive alkaloid biosynthetic genes and high mutation rate following tissue culture.</title>
        <authorList>
            <person name="Rajewski A."/>
            <person name="Carter-House D."/>
            <person name="Stajich J."/>
            <person name="Litt A."/>
        </authorList>
    </citation>
    <scope>NUCLEOTIDE SEQUENCE [LARGE SCALE GENOMIC DNA]</scope>
    <source>
        <strain evidence="14">AR-01</strain>
    </source>
</reference>
<feature type="region of interest" description="Disordered" evidence="12">
    <location>
        <begin position="1"/>
        <end position="36"/>
    </location>
</feature>
<name>A0ABS8SWP0_DATST</name>
<dbReference type="NCBIfam" id="NF003483">
    <property type="entry name" value="PRK05159.1"/>
    <property type="match status" value="1"/>
</dbReference>
<dbReference type="PRINTS" id="PR01042">
    <property type="entry name" value="TRNASYNTHASP"/>
</dbReference>
<comment type="subcellular location">
    <subcellularLocation>
        <location evidence="1">Cytoplasm</location>
    </subcellularLocation>
</comment>
<gene>
    <name evidence="14" type="primary">IBI1</name>
    <name evidence="14" type="ORF">HAX54_050623</name>
</gene>
<dbReference type="InterPro" id="IPR012340">
    <property type="entry name" value="NA-bd_OB-fold"/>
</dbReference>
<dbReference type="CDD" id="cd00776">
    <property type="entry name" value="AsxRS_core"/>
    <property type="match status" value="1"/>
</dbReference>
<dbReference type="PANTHER" id="PTHR43450">
    <property type="entry name" value="ASPARTYL-TRNA SYNTHETASE"/>
    <property type="match status" value="1"/>
</dbReference>
<feature type="domain" description="Aminoacyl-transfer RNA synthetases class-II family profile" evidence="13">
    <location>
        <begin position="238"/>
        <end position="535"/>
    </location>
</feature>
<accession>A0ABS8SWP0</accession>
<dbReference type="SUPFAM" id="SSF55681">
    <property type="entry name" value="Class II aaRS and biotin synthetases"/>
    <property type="match status" value="1"/>
</dbReference>
<dbReference type="InterPro" id="IPR004523">
    <property type="entry name" value="Asp-tRNA_synthase_2"/>
</dbReference>
<evidence type="ECO:0000256" key="8">
    <source>
        <dbReference type="ARBA" id="ARBA00022917"/>
    </source>
</evidence>
<evidence type="ECO:0000313" key="14">
    <source>
        <dbReference type="EMBL" id="MCD7463462.1"/>
    </source>
</evidence>
<keyword evidence="7" id="KW-0067">ATP-binding</keyword>
<comment type="catalytic activity">
    <reaction evidence="11">
        <text>tRNA(Asp) + L-aspartate + ATP = L-aspartyl-tRNA(Asp) + AMP + diphosphate</text>
        <dbReference type="Rhea" id="RHEA:19649"/>
        <dbReference type="Rhea" id="RHEA-COMP:9660"/>
        <dbReference type="Rhea" id="RHEA-COMP:9678"/>
        <dbReference type="ChEBI" id="CHEBI:29991"/>
        <dbReference type="ChEBI" id="CHEBI:30616"/>
        <dbReference type="ChEBI" id="CHEBI:33019"/>
        <dbReference type="ChEBI" id="CHEBI:78442"/>
        <dbReference type="ChEBI" id="CHEBI:78516"/>
        <dbReference type="ChEBI" id="CHEBI:456215"/>
        <dbReference type="EC" id="6.1.1.12"/>
    </reaction>
</comment>
<dbReference type="NCBIfam" id="TIGR00458">
    <property type="entry name" value="aspS_nondisc"/>
    <property type="match status" value="1"/>
</dbReference>
<keyword evidence="6" id="KW-0547">Nucleotide-binding</keyword>
<dbReference type="InterPro" id="IPR002312">
    <property type="entry name" value="Asp/Asn-tRNA-synth_IIb"/>
</dbReference>
<keyword evidence="8" id="KW-0648">Protein biosynthesis</keyword>
<dbReference type="PROSITE" id="PS50862">
    <property type="entry name" value="AA_TRNA_LIGASE_II"/>
    <property type="match status" value="1"/>
</dbReference>
<evidence type="ECO:0000256" key="12">
    <source>
        <dbReference type="SAM" id="MobiDB-lite"/>
    </source>
</evidence>
<dbReference type="EMBL" id="JACEIK010000889">
    <property type="protein sequence ID" value="MCD7463462.1"/>
    <property type="molecule type" value="Genomic_DNA"/>
</dbReference>
<dbReference type="InterPro" id="IPR045864">
    <property type="entry name" value="aa-tRNA-synth_II/BPL/LPL"/>
</dbReference>
<feature type="compositionally biased region" description="Polar residues" evidence="12">
    <location>
        <begin position="1"/>
        <end position="13"/>
    </location>
</feature>
<dbReference type="PANTHER" id="PTHR43450:SF1">
    <property type="entry name" value="ASPARTATE--TRNA LIGASE, CYTOPLASMIC"/>
    <property type="match status" value="1"/>
</dbReference>
<evidence type="ECO:0000313" key="15">
    <source>
        <dbReference type="Proteomes" id="UP000823775"/>
    </source>
</evidence>
<evidence type="ECO:0000256" key="10">
    <source>
        <dbReference type="ARBA" id="ARBA00033155"/>
    </source>
</evidence>
<dbReference type="InterPro" id="IPR006195">
    <property type="entry name" value="aa-tRNA-synth_II"/>
</dbReference>
<keyword evidence="4" id="KW-0963">Cytoplasm</keyword>
<evidence type="ECO:0000256" key="6">
    <source>
        <dbReference type="ARBA" id="ARBA00022741"/>
    </source>
</evidence>
<dbReference type="GO" id="GO:0016874">
    <property type="term" value="F:ligase activity"/>
    <property type="evidence" value="ECO:0007669"/>
    <property type="project" value="UniProtKB-KW"/>
</dbReference>
<evidence type="ECO:0000256" key="11">
    <source>
        <dbReference type="ARBA" id="ARBA00047904"/>
    </source>
</evidence>
<dbReference type="InterPro" id="IPR004365">
    <property type="entry name" value="NA-bd_OB_tRNA"/>
</dbReference>
<protein>
    <recommendedName>
        <fullName evidence="3">aspartate--tRNA ligase</fullName>
        <ecNumber evidence="3">6.1.1.12</ecNumber>
    </recommendedName>
    <alternativeName>
        <fullName evidence="10">Aspartyl-tRNA synthetase</fullName>
    </alternativeName>
</protein>
<dbReference type="CDD" id="cd04320">
    <property type="entry name" value="AspRS_cyto_N"/>
    <property type="match status" value="1"/>
</dbReference>
<keyword evidence="9" id="KW-0030">Aminoacyl-tRNA synthetase</keyword>
<evidence type="ECO:0000259" key="13">
    <source>
        <dbReference type="PROSITE" id="PS50862"/>
    </source>
</evidence>
<sequence>MESEKPQNPSPIESQEEGSTKISKKEAAKLERQRRRQEAAAAAAAAAVSAVSVEESDPLSGNYGDVELNDLQSKAVTGRKWTAVGSVTPEMKDQVVLIRGRVQTIRPVGKKIAFVVVRERGFTVQCVLTVKPELVSSQMVKYATSLSKESIVDIEGVVSIPEKPITGSTQQVEVQISKLYCVNRAVPTLPINIEDAARSEVEIEQALEKGEQLVRVNQDTRLNFRILDMRTPANQGIFRIQCQVENIFRQFLLSEGFVGIHTPKLIGGSSEGGSAVFRLDYKGQPACLAQSPQLHKQMAICGDFSRVFEVGPVFRAEDSFTHRHLCEFTGLDVEMEIKEHYSEVMDIVDRLFVAMFDSLNEKCKKELEAIGRQYPFEPLKYLPKTLRLTFAEGVQMLKEAGVEVDPLGDLNTESERKLGQLVATKYGTEFYILHKYPQAVRPFYTMPCHDNPSYSNSFDVFIRGEEIISGAQRIHVPEFLEKRAGECGIDVKTISTYIDSFRYGAPPHGGFGVGLERVVMLFCALNNIRKTSLFPRDPQRIAP</sequence>
<dbReference type="HAMAP" id="MF_02075">
    <property type="entry name" value="Asp_tRNA_synth_type2"/>
    <property type="match status" value="1"/>
</dbReference>
<evidence type="ECO:0000256" key="4">
    <source>
        <dbReference type="ARBA" id="ARBA00022490"/>
    </source>
</evidence>
<keyword evidence="5 14" id="KW-0436">Ligase</keyword>
<dbReference type="Pfam" id="PF00152">
    <property type="entry name" value="tRNA-synt_2"/>
    <property type="match status" value="1"/>
</dbReference>
<dbReference type="Proteomes" id="UP000823775">
    <property type="component" value="Unassembled WGS sequence"/>
</dbReference>
<proteinExistence type="inferred from homology"/>